<keyword evidence="3" id="KW-1185">Reference proteome</keyword>
<evidence type="ECO:0000313" key="2">
    <source>
        <dbReference type="EMBL" id="RYV50043.1"/>
    </source>
</evidence>
<feature type="non-terminal residue" evidence="2">
    <location>
        <position position="372"/>
    </location>
</feature>
<evidence type="ECO:0000313" key="3">
    <source>
        <dbReference type="Proteomes" id="UP000293764"/>
    </source>
</evidence>
<accession>A0A4Q5MYP2</accession>
<dbReference type="CDD" id="cd07037">
    <property type="entry name" value="TPP_PYR_MenD"/>
    <property type="match status" value="1"/>
</dbReference>
<organism evidence="2 3">
    <name type="scientific">Pengzhenrongella frigida</name>
    <dbReference type="NCBI Taxonomy" id="1259133"/>
    <lineage>
        <taxon>Bacteria</taxon>
        <taxon>Bacillati</taxon>
        <taxon>Actinomycetota</taxon>
        <taxon>Actinomycetes</taxon>
        <taxon>Micrococcales</taxon>
        <taxon>Pengzhenrongella</taxon>
    </lineage>
</organism>
<dbReference type="SUPFAM" id="SSF52518">
    <property type="entry name" value="Thiamin diphosphate-binding fold (THDP-binding)"/>
    <property type="match status" value="1"/>
</dbReference>
<dbReference type="RefSeq" id="WP_255424314.1">
    <property type="nucleotide sequence ID" value="NZ_SDWW01000043.1"/>
</dbReference>
<dbReference type="Pfam" id="PF02776">
    <property type="entry name" value="TPP_enzyme_N"/>
    <property type="match status" value="1"/>
</dbReference>
<protein>
    <submittedName>
        <fullName evidence="2">2-succinyl-5-enolpyruvyl-6-hydroxy-3-cyclohexene-1-carboxylate synthase</fullName>
    </submittedName>
</protein>
<feature type="domain" description="Thiamine pyrophosphate enzyme N-terminal TPP-binding" evidence="1">
    <location>
        <begin position="19"/>
        <end position="163"/>
    </location>
</feature>
<dbReference type="Proteomes" id="UP000293764">
    <property type="component" value="Unassembled WGS sequence"/>
</dbReference>
<dbReference type="PANTHER" id="PTHR42916">
    <property type="entry name" value="2-SUCCINYL-5-ENOLPYRUVYL-6-HYDROXY-3-CYCLOHEXENE-1-CARBOXYLATE SYNTHASE"/>
    <property type="match status" value="1"/>
</dbReference>
<name>A0A4Q5MYP2_9MICO</name>
<reference evidence="2 3" key="1">
    <citation type="submission" date="2019-01" db="EMBL/GenBank/DDBJ databases">
        <title>Novel species of Cellulomonas.</title>
        <authorList>
            <person name="Liu Q."/>
            <person name="Xin Y.-H."/>
        </authorList>
    </citation>
    <scope>NUCLEOTIDE SEQUENCE [LARGE SCALE GENOMIC DNA]</scope>
    <source>
        <strain evidence="2 3">HLT2-17</strain>
    </source>
</reference>
<evidence type="ECO:0000259" key="1">
    <source>
        <dbReference type="Pfam" id="PF02776"/>
    </source>
</evidence>
<proteinExistence type="predicted"/>
<dbReference type="GO" id="GO:0000287">
    <property type="term" value="F:magnesium ion binding"/>
    <property type="evidence" value="ECO:0007669"/>
    <property type="project" value="UniProtKB-ARBA"/>
</dbReference>
<dbReference type="GO" id="GO:0030976">
    <property type="term" value="F:thiamine pyrophosphate binding"/>
    <property type="evidence" value="ECO:0007669"/>
    <property type="project" value="InterPro"/>
</dbReference>
<dbReference type="PANTHER" id="PTHR42916:SF1">
    <property type="entry name" value="PROTEIN PHYLLO, CHLOROPLASTIC"/>
    <property type="match status" value="1"/>
</dbReference>
<dbReference type="EMBL" id="SDWW01000043">
    <property type="protein sequence ID" value="RYV50043.1"/>
    <property type="molecule type" value="Genomic_DNA"/>
</dbReference>
<dbReference type="Gene3D" id="3.40.50.970">
    <property type="match status" value="1"/>
</dbReference>
<dbReference type="InterPro" id="IPR012001">
    <property type="entry name" value="Thiamin_PyroP_enz_TPP-bd_dom"/>
</dbReference>
<dbReference type="Gene3D" id="3.40.50.1220">
    <property type="entry name" value="TPP-binding domain"/>
    <property type="match status" value="1"/>
</dbReference>
<dbReference type="AlphaFoldDB" id="A0A4Q5MYP2"/>
<dbReference type="InterPro" id="IPR029061">
    <property type="entry name" value="THDP-binding"/>
</dbReference>
<gene>
    <name evidence="2" type="ORF">EUA98_15445</name>
</gene>
<comment type="caution">
    <text evidence="2">The sequence shown here is derived from an EMBL/GenBank/DDBJ whole genome shotgun (WGS) entry which is preliminary data.</text>
</comment>
<sequence length="372" mass="37305">MTAPAAPAASSQPAPAIAAARVLLQALAALGVRDVVLAPGSRSAPLAYALAEAALPDGARPAGAPALALHVRIDERTAGFLALGLARGSVSGDPGGVMSADPTGVPVARPVAIITTSGTATANLHPAVLEADHAGVPLLVLTADRPHEMRGTGANQTTDQVGMYGTATRFAADVPAPTGRPGEHADLRQLTSRAVAAALGARTGDPGPVHLNLSFREPLAPGADDATWPTPSSAGLTEVVRRGSLGSEPVVGPAAEDVREAATQVPTVVVAGDGAGVVARAIAEANGWPLLAEPSSGARGGECSIPAYRLLLGRPELGGAIRRVVVLGRTTLSRPVQVLLARQDVEVLVIAPRGAPWPDAARRAAVALADVP</sequence>